<dbReference type="EMBL" id="CAFW01000040">
    <property type="protein sequence ID" value="CCE54694.1"/>
    <property type="molecule type" value="Genomic_DNA"/>
</dbReference>
<gene>
    <name evidence="1" type="ORF">CCAS_05640</name>
</gene>
<evidence type="ECO:0000313" key="2">
    <source>
        <dbReference type="Proteomes" id="UP000004840"/>
    </source>
</evidence>
<dbReference type="Proteomes" id="UP000004840">
    <property type="component" value="Unassembled WGS sequence"/>
</dbReference>
<name>G7HWX9_9CORY</name>
<evidence type="ECO:0000313" key="1">
    <source>
        <dbReference type="EMBL" id="CCE54694.1"/>
    </source>
</evidence>
<organism evidence="1 2">
    <name type="scientific">Corynebacterium casei UCMA 3821</name>
    <dbReference type="NCBI Taxonomy" id="1110505"/>
    <lineage>
        <taxon>Bacteria</taxon>
        <taxon>Bacillati</taxon>
        <taxon>Actinomycetota</taxon>
        <taxon>Actinomycetes</taxon>
        <taxon>Mycobacteriales</taxon>
        <taxon>Corynebacteriaceae</taxon>
        <taxon>Corynebacterium</taxon>
    </lineage>
</organism>
<accession>G7HWX9</accession>
<sequence length="209" mass="22920">MRSKVLPSPKGNITDAKSFTYRARFLLVGTIGTHTPVAFAKEDPIKAGERISNEVMSAPNPETAINGLSQAERETFELYNTPSDVETIETETLQTATMANKYCRIDGVTFGQKAILGNTLYTWWQRVEICGNPGVQIDDVRILEAGGETKTPTWSYDGNANTPTAYATTGGQWTSRSSESFSQTRLNRRTECVTATIVPSGEYRATSTC</sequence>
<protein>
    <submittedName>
        <fullName evidence="1">Uncharacterized protein</fullName>
    </submittedName>
</protein>
<dbReference type="AlphaFoldDB" id="G7HWX9"/>
<proteinExistence type="predicted"/>
<comment type="caution">
    <text evidence="1">The sequence shown here is derived from an EMBL/GenBank/DDBJ whole genome shotgun (WGS) entry which is preliminary data.</text>
</comment>
<reference evidence="1 2" key="1">
    <citation type="journal article" date="2012" name="J. Bacteriol.">
        <title>Genome Sequence of Corynebacterium casei UCMA 3821, Isolated from a Smear-Ripened Cheese.</title>
        <authorList>
            <person name="Monnet C."/>
            <person name="Loux V."/>
            <person name="Bento P."/>
            <person name="Gibrat J.F."/>
            <person name="Straub C."/>
            <person name="Bonnarme P."/>
            <person name="Landaud S."/>
            <person name="Irlinger F."/>
        </authorList>
    </citation>
    <scope>NUCLEOTIDE SEQUENCE [LARGE SCALE GENOMIC DNA]</scope>
    <source>
        <strain evidence="1 2">UCMA 3821</strain>
    </source>
</reference>